<organism evidence="1 2">
    <name type="scientific">Candidatus Kaiserbacteria bacterium RIFCSPHIGHO2_02_FULL_49_16</name>
    <dbReference type="NCBI Taxonomy" id="1798490"/>
    <lineage>
        <taxon>Bacteria</taxon>
        <taxon>Candidatus Kaiseribacteriota</taxon>
    </lineage>
</organism>
<evidence type="ECO:0000313" key="2">
    <source>
        <dbReference type="Proteomes" id="UP000178042"/>
    </source>
</evidence>
<sequence>MRGSVNYGSHDTVWNKRTDIFARQANRRLEEVAGLIKKEVAMSDPDKQIIKRPYVFGHRSPPPTETN</sequence>
<evidence type="ECO:0000313" key="1">
    <source>
        <dbReference type="EMBL" id="OGG60960.1"/>
    </source>
</evidence>
<dbReference type="Proteomes" id="UP000178042">
    <property type="component" value="Unassembled WGS sequence"/>
</dbReference>
<dbReference type="EMBL" id="MFLD01000003">
    <property type="protein sequence ID" value="OGG60960.1"/>
    <property type="molecule type" value="Genomic_DNA"/>
</dbReference>
<dbReference type="AlphaFoldDB" id="A0A1F6DI07"/>
<reference evidence="1 2" key="1">
    <citation type="journal article" date="2016" name="Nat. Commun.">
        <title>Thousands of microbial genomes shed light on interconnected biogeochemical processes in an aquifer system.</title>
        <authorList>
            <person name="Anantharaman K."/>
            <person name="Brown C.T."/>
            <person name="Hug L.A."/>
            <person name="Sharon I."/>
            <person name="Castelle C.J."/>
            <person name="Probst A.J."/>
            <person name="Thomas B.C."/>
            <person name="Singh A."/>
            <person name="Wilkins M.J."/>
            <person name="Karaoz U."/>
            <person name="Brodie E.L."/>
            <person name="Williams K.H."/>
            <person name="Hubbard S.S."/>
            <person name="Banfield J.F."/>
        </authorList>
    </citation>
    <scope>NUCLEOTIDE SEQUENCE [LARGE SCALE GENOMIC DNA]</scope>
</reference>
<comment type="caution">
    <text evidence="1">The sequence shown here is derived from an EMBL/GenBank/DDBJ whole genome shotgun (WGS) entry which is preliminary data.</text>
</comment>
<name>A0A1F6DI07_9BACT</name>
<protein>
    <submittedName>
        <fullName evidence="1">Uncharacterized protein</fullName>
    </submittedName>
</protein>
<gene>
    <name evidence="1" type="ORF">A3C86_00070</name>
</gene>
<accession>A0A1F6DI07</accession>
<proteinExistence type="predicted"/>